<evidence type="ECO:0008006" key="4">
    <source>
        <dbReference type="Google" id="ProtNLM"/>
    </source>
</evidence>
<dbReference type="EMBL" id="JACHHT010000001">
    <property type="protein sequence ID" value="MBB6520383.1"/>
    <property type="molecule type" value="Genomic_DNA"/>
</dbReference>
<comment type="caution">
    <text evidence="2">The sequence shown here is derived from an EMBL/GenBank/DDBJ whole genome shotgun (WGS) entry which is preliminary data.</text>
</comment>
<proteinExistence type="predicted"/>
<keyword evidence="1" id="KW-0732">Signal</keyword>
<protein>
    <recommendedName>
        <fullName evidence="4">Cell surface protein</fullName>
    </recommendedName>
</protein>
<accession>A0A7X0MUK6</accession>
<feature type="chain" id="PRO_5030732391" description="Cell surface protein" evidence="1">
    <location>
        <begin position="24"/>
        <end position="611"/>
    </location>
</feature>
<sequence length="611" mass="65640">MTIKPSQIALSFLGTLMSAISSAQMYLDQSGQGQLLMYPVYTAANGNDTYMSLLNSTDDYKAVSVRFLQADDGQSVSGFYLYLSPRDHWSAVITKNPNGDGAIIRTGDTSCTIPSQLAATGSNSIGATLTFEEAENSKLPYNLIGHIEVIEMGTLNYERAGANDLHPITQQIFSADNQKAIDQLKSSIRHVNNVPVNCSLLSAAWQAPSNNPQNTVPSSSAFYYPDTDNGPGDFTQVRLPLAAPSGGLSGHGIIINVPDGTAVQYEAVAVNNFMSGSYHPTPGGNEPGIDDGVPSAVLSTTDGKKAIFLPGPLVDTESEDIQNSGVIPGDKVSLFHVTRVRDATGSRLAGGGQIIAAIKDNNSRDSFHFYGDHSSNNSFLEVIGGEQGLGLPGSKEALSALLGHNSIVNDYVLDPSLNANTNWVLTFPTIRDFIVSRPQGSTTKHMVQLPFTSPYTRQDFPCAQFTFEYWDRLTYRHEAGVYNTSGFLTPTNPRPPELCSANNVVSFSKKINILSSERSGENVNHSIELEQGFISGWAKLKFLHLDKRPLVGRSGVQGQQTAGVSAVTVQGLPVIGIAIQKYVNNYVIKSGAVANYSIALKHSFTTNISTD</sequence>
<dbReference type="InParanoid" id="A0A7X0MUK6"/>
<dbReference type="RefSeq" id="WP_166851425.1">
    <property type="nucleotide sequence ID" value="NZ_JAAONY010000001.1"/>
</dbReference>
<gene>
    <name evidence="2" type="ORF">HNR48_000661</name>
</gene>
<organism evidence="2 3">
    <name type="scientific">Pseudoteredinibacter isoporae</name>
    <dbReference type="NCBI Taxonomy" id="570281"/>
    <lineage>
        <taxon>Bacteria</taxon>
        <taxon>Pseudomonadati</taxon>
        <taxon>Pseudomonadota</taxon>
        <taxon>Gammaproteobacteria</taxon>
        <taxon>Cellvibrionales</taxon>
        <taxon>Cellvibrionaceae</taxon>
        <taxon>Pseudoteredinibacter</taxon>
    </lineage>
</organism>
<keyword evidence="3" id="KW-1185">Reference proteome</keyword>
<evidence type="ECO:0000256" key="1">
    <source>
        <dbReference type="SAM" id="SignalP"/>
    </source>
</evidence>
<name>A0A7X0MUK6_9GAMM</name>
<evidence type="ECO:0000313" key="2">
    <source>
        <dbReference type="EMBL" id="MBB6520383.1"/>
    </source>
</evidence>
<dbReference type="Proteomes" id="UP000528457">
    <property type="component" value="Unassembled WGS sequence"/>
</dbReference>
<reference evidence="2 3" key="1">
    <citation type="submission" date="2020-08" db="EMBL/GenBank/DDBJ databases">
        <title>Genomic Encyclopedia of Type Strains, Phase IV (KMG-IV): sequencing the most valuable type-strain genomes for metagenomic binning, comparative biology and taxonomic classification.</title>
        <authorList>
            <person name="Goeker M."/>
        </authorList>
    </citation>
    <scope>NUCLEOTIDE SEQUENCE [LARGE SCALE GENOMIC DNA]</scope>
    <source>
        <strain evidence="2 3">DSM 22368</strain>
    </source>
</reference>
<feature type="signal peptide" evidence="1">
    <location>
        <begin position="1"/>
        <end position="23"/>
    </location>
</feature>
<evidence type="ECO:0000313" key="3">
    <source>
        <dbReference type="Proteomes" id="UP000528457"/>
    </source>
</evidence>
<dbReference type="AlphaFoldDB" id="A0A7X0MUK6"/>